<keyword evidence="6" id="KW-1185">Reference proteome</keyword>
<dbReference type="SMART" id="SM00338">
    <property type="entry name" value="BRLZ"/>
    <property type="match status" value="1"/>
</dbReference>
<feature type="coiled-coil region" evidence="1">
    <location>
        <begin position="256"/>
        <end position="283"/>
    </location>
</feature>
<dbReference type="SUPFAM" id="SSF57959">
    <property type="entry name" value="Leucine zipper domain"/>
    <property type="match status" value="1"/>
</dbReference>
<feature type="chain" id="PRO_5041712904" description="BZIP domain-containing protein" evidence="3">
    <location>
        <begin position="24"/>
        <end position="394"/>
    </location>
</feature>
<name>A0AA88RRW2_9ASTE</name>
<dbReference type="Proteomes" id="UP001187471">
    <property type="component" value="Unassembled WGS sequence"/>
</dbReference>
<dbReference type="InterPro" id="IPR046347">
    <property type="entry name" value="bZIP_sf"/>
</dbReference>
<keyword evidence="3" id="KW-0732">Signal</keyword>
<dbReference type="InterPro" id="IPR004827">
    <property type="entry name" value="bZIP"/>
</dbReference>
<dbReference type="CDD" id="cd14703">
    <property type="entry name" value="bZIP_plant_RF2"/>
    <property type="match status" value="1"/>
</dbReference>
<sequence>MYFLFLFSYLSLFLPRLYRSLLARKSNPKCAVSIEVTYSFPSTCCVSSSYPDSFIVGLADTLKPMEGQVLHQRCSSESVPIEDQPSWLDELLSEPDTVVHRGHRHSASDSSAYLDAAVETFDIREGCKLTNPTAEPSWKSHNFVDYKDSSLVLVDKKPSSIDGRCYGVWESSSNSASGLRGLPPTMDGIAPQIFGSASGPPADQVLSPTTEKYDMVELGSQNSEGSGGRSDCSQAKPSVPKTDAKRAKQKSAQRSRVRKLQYIAELERSIQALQAEGSVFTAELEFLDQKNLILGMENRALRQRLDSLAQEQLIKQLEQEMLEREIGRLQTLHQLQRQQQMQKQLQQQQQQQQPQQSNHVQGKSRDLETQFANLSMQNNRAASSSGSLSGPVRI</sequence>
<comment type="caution">
    <text evidence="5">The sequence shown here is derived from an EMBL/GenBank/DDBJ whole genome shotgun (WGS) entry which is preliminary data.</text>
</comment>
<gene>
    <name evidence="5" type="ORF">RJ640_004182</name>
</gene>
<evidence type="ECO:0000313" key="6">
    <source>
        <dbReference type="Proteomes" id="UP001187471"/>
    </source>
</evidence>
<feature type="compositionally biased region" description="Low complexity" evidence="2">
    <location>
        <begin position="343"/>
        <end position="356"/>
    </location>
</feature>
<feature type="signal peptide" evidence="3">
    <location>
        <begin position="1"/>
        <end position="23"/>
    </location>
</feature>
<feature type="domain" description="BZIP" evidence="4">
    <location>
        <begin position="241"/>
        <end position="300"/>
    </location>
</feature>
<accession>A0AA88RRW2</accession>
<evidence type="ECO:0000256" key="1">
    <source>
        <dbReference type="SAM" id="Coils"/>
    </source>
</evidence>
<reference evidence="5" key="1">
    <citation type="submission" date="2022-12" db="EMBL/GenBank/DDBJ databases">
        <title>Draft genome assemblies for two species of Escallonia (Escalloniales).</title>
        <authorList>
            <person name="Chanderbali A."/>
            <person name="Dervinis C."/>
            <person name="Anghel I."/>
            <person name="Soltis D."/>
            <person name="Soltis P."/>
            <person name="Zapata F."/>
        </authorList>
    </citation>
    <scope>NUCLEOTIDE SEQUENCE</scope>
    <source>
        <strain evidence="5">UCBG92.1500</strain>
        <tissue evidence="5">Leaf</tissue>
    </source>
</reference>
<dbReference type="AlphaFoldDB" id="A0AA88RRW2"/>
<dbReference type="PANTHER" id="PTHR46835">
    <property type="entry name" value="BASIC-LEUCINE ZIPPER (BZIP) TRANSCRIPTION FACTOR FAMILY PROTEIN-RELATED"/>
    <property type="match status" value="1"/>
</dbReference>
<dbReference type="GO" id="GO:0005634">
    <property type="term" value="C:nucleus"/>
    <property type="evidence" value="ECO:0007669"/>
    <property type="project" value="UniProtKB-ARBA"/>
</dbReference>
<dbReference type="InterPro" id="IPR044759">
    <property type="entry name" value="bZIP_RF2"/>
</dbReference>
<proteinExistence type="predicted"/>
<dbReference type="PANTHER" id="PTHR46835:SF2">
    <property type="entry name" value="BZIP TRANSCRIPTION FACTOR"/>
    <property type="match status" value="1"/>
</dbReference>
<evidence type="ECO:0000259" key="4">
    <source>
        <dbReference type="SMART" id="SM00338"/>
    </source>
</evidence>
<dbReference type="InterPro" id="IPR044797">
    <property type="entry name" value="At4g06598-like"/>
</dbReference>
<evidence type="ECO:0000256" key="2">
    <source>
        <dbReference type="SAM" id="MobiDB-lite"/>
    </source>
</evidence>
<evidence type="ECO:0000313" key="5">
    <source>
        <dbReference type="EMBL" id="KAK2990819.1"/>
    </source>
</evidence>
<feature type="region of interest" description="Disordered" evidence="2">
    <location>
        <begin position="343"/>
        <end position="364"/>
    </location>
</feature>
<evidence type="ECO:0000256" key="3">
    <source>
        <dbReference type="SAM" id="SignalP"/>
    </source>
</evidence>
<keyword evidence="1" id="KW-0175">Coiled coil</keyword>
<protein>
    <recommendedName>
        <fullName evidence="4">BZIP domain-containing protein</fullName>
    </recommendedName>
</protein>
<dbReference type="GO" id="GO:0003700">
    <property type="term" value="F:DNA-binding transcription factor activity"/>
    <property type="evidence" value="ECO:0007669"/>
    <property type="project" value="InterPro"/>
</dbReference>
<organism evidence="5 6">
    <name type="scientific">Escallonia rubra</name>
    <dbReference type="NCBI Taxonomy" id="112253"/>
    <lineage>
        <taxon>Eukaryota</taxon>
        <taxon>Viridiplantae</taxon>
        <taxon>Streptophyta</taxon>
        <taxon>Embryophyta</taxon>
        <taxon>Tracheophyta</taxon>
        <taxon>Spermatophyta</taxon>
        <taxon>Magnoliopsida</taxon>
        <taxon>eudicotyledons</taxon>
        <taxon>Gunneridae</taxon>
        <taxon>Pentapetalae</taxon>
        <taxon>asterids</taxon>
        <taxon>campanulids</taxon>
        <taxon>Escalloniales</taxon>
        <taxon>Escalloniaceae</taxon>
        <taxon>Escallonia</taxon>
    </lineage>
</organism>
<feature type="region of interest" description="Disordered" evidence="2">
    <location>
        <begin position="219"/>
        <end position="253"/>
    </location>
</feature>
<dbReference type="EMBL" id="JAVXUO010000615">
    <property type="protein sequence ID" value="KAK2990819.1"/>
    <property type="molecule type" value="Genomic_DNA"/>
</dbReference>